<protein>
    <submittedName>
        <fullName evidence="1">Uncharacterized protein</fullName>
    </submittedName>
</protein>
<sequence length="101" mass="11444">MTLIKEQEQRENLLSEIRINHKLLYYGLETVRAIEISSQAHSLVAAGRYALTGDVDDAQRIIASCNSHLELPGLGQDLMITKERLKQATDKERQLRWGGII</sequence>
<name>A0A1F7XUK1_9BACT</name>
<proteinExistence type="predicted"/>
<evidence type="ECO:0000313" key="2">
    <source>
        <dbReference type="Proteomes" id="UP000178446"/>
    </source>
</evidence>
<gene>
    <name evidence="1" type="ORF">A2685_02770</name>
</gene>
<dbReference type="AlphaFoldDB" id="A0A1F7XUK1"/>
<comment type="caution">
    <text evidence="1">The sequence shown here is derived from an EMBL/GenBank/DDBJ whole genome shotgun (WGS) entry which is preliminary data.</text>
</comment>
<dbReference type="Proteomes" id="UP000178446">
    <property type="component" value="Unassembled WGS sequence"/>
</dbReference>
<evidence type="ECO:0000313" key="1">
    <source>
        <dbReference type="EMBL" id="OGM18716.1"/>
    </source>
</evidence>
<dbReference type="EMBL" id="MGGB01000041">
    <property type="protein sequence ID" value="OGM18716.1"/>
    <property type="molecule type" value="Genomic_DNA"/>
</dbReference>
<accession>A0A1F7XUK1</accession>
<organism evidence="1 2">
    <name type="scientific">Candidatus Woesebacteria bacterium RIFCSPHIGHO2_01_FULL_37_10</name>
    <dbReference type="NCBI Taxonomy" id="1802489"/>
    <lineage>
        <taxon>Bacteria</taxon>
        <taxon>Candidatus Woeseibacteriota</taxon>
    </lineage>
</organism>
<reference evidence="1 2" key="1">
    <citation type="journal article" date="2016" name="Nat. Commun.">
        <title>Thousands of microbial genomes shed light on interconnected biogeochemical processes in an aquifer system.</title>
        <authorList>
            <person name="Anantharaman K."/>
            <person name="Brown C.T."/>
            <person name="Hug L.A."/>
            <person name="Sharon I."/>
            <person name="Castelle C.J."/>
            <person name="Probst A.J."/>
            <person name="Thomas B.C."/>
            <person name="Singh A."/>
            <person name="Wilkins M.J."/>
            <person name="Karaoz U."/>
            <person name="Brodie E.L."/>
            <person name="Williams K.H."/>
            <person name="Hubbard S.S."/>
            <person name="Banfield J.F."/>
        </authorList>
    </citation>
    <scope>NUCLEOTIDE SEQUENCE [LARGE SCALE GENOMIC DNA]</scope>
</reference>